<comment type="caution">
    <text evidence="1">The sequence shown here is derived from an EMBL/GenBank/DDBJ whole genome shotgun (WGS) entry which is preliminary data.</text>
</comment>
<protein>
    <submittedName>
        <fullName evidence="1">Uncharacterized protein</fullName>
    </submittedName>
</protein>
<gene>
    <name evidence="1" type="ORF">SDC9_195496</name>
</gene>
<sequence>MRSLVAAFGCLAGRVLLQIAGRLGVERAALVAAHGILHEEGNSQRQRKPADNIGLAHDLLHVRRAGYVGRQKNDRADECADDAFEKHIVVGLARRCGGG</sequence>
<dbReference type="AlphaFoldDB" id="A0A645IAQ7"/>
<name>A0A645IAQ7_9ZZZZ</name>
<dbReference type="EMBL" id="VSSQ01109742">
    <property type="protein sequence ID" value="MPN47892.1"/>
    <property type="molecule type" value="Genomic_DNA"/>
</dbReference>
<organism evidence="1">
    <name type="scientific">bioreactor metagenome</name>
    <dbReference type="NCBI Taxonomy" id="1076179"/>
    <lineage>
        <taxon>unclassified sequences</taxon>
        <taxon>metagenomes</taxon>
        <taxon>ecological metagenomes</taxon>
    </lineage>
</organism>
<evidence type="ECO:0000313" key="1">
    <source>
        <dbReference type="EMBL" id="MPN47892.1"/>
    </source>
</evidence>
<reference evidence="1" key="1">
    <citation type="submission" date="2019-08" db="EMBL/GenBank/DDBJ databases">
        <authorList>
            <person name="Kucharzyk K."/>
            <person name="Murdoch R.W."/>
            <person name="Higgins S."/>
            <person name="Loffler F."/>
        </authorList>
    </citation>
    <scope>NUCLEOTIDE SEQUENCE</scope>
</reference>
<proteinExistence type="predicted"/>
<accession>A0A645IAQ7</accession>